<dbReference type="GO" id="GO:0015074">
    <property type="term" value="P:DNA integration"/>
    <property type="evidence" value="ECO:0007669"/>
    <property type="project" value="InterPro"/>
</dbReference>
<keyword evidence="2" id="KW-0238">DNA-binding</keyword>
<evidence type="ECO:0000259" key="3">
    <source>
        <dbReference type="PROSITE" id="PS51900"/>
    </source>
</evidence>
<reference evidence="5" key="1">
    <citation type="submission" date="2016-07" db="EMBL/GenBank/DDBJ databases">
        <title>Frankia sp. NRRL B-16219 Genome sequencing.</title>
        <authorList>
            <person name="Ghodhbane-Gtari F."/>
            <person name="Swanson E."/>
            <person name="Gueddou A."/>
            <person name="Louati M."/>
            <person name="Nouioui I."/>
            <person name="Hezbri K."/>
            <person name="Abebe-Akele F."/>
            <person name="Simpson S."/>
            <person name="Morris K."/>
            <person name="Thomas K."/>
            <person name="Gtari M."/>
            <person name="Tisa L.S."/>
        </authorList>
    </citation>
    <scope>NUCLEOTIDE SEQUENCE [LARGE SCALE GENOMIC DNA]</scope>
    <source>
        <strain evidence="5">NRRL B-16219</strain>
    </source>
</reference>
<comment type="caution">
    <text evidence="4">The sequence shown here is derived from an EMBL/GenBank/DDBJ whole genome shotgun (WGS) entry which is preliminary data.</text>
</comment>
<dbReference type="SUPFAM" id="SSF56349">
    <property type="entry name" value="DNA breaking-rejoining enzymes"/>
    <property type="match status" value="1"/>
</dbReference>
<dbReference type="GO" id="GO:0003677">
    <property type="term" value="F:DNA binding"/>
    <property type="evidence" value="ECO:0007669"/>
    <property type="project" value="UniProtKB-UniRule"/>
</dbReference>
<organism evidence="4 5">
    <name type="scientific">Parafrankia soli</name>
    <dbReference type="NCBI Taxonomy" id="2599596"/>
    <lineage>
        <taxon>Bacteria</taxon>
        <taxon>Bacillati</taxon>
        <taxon>Actinomycetota</taxon>
        <taxon>Actinomycetes</taxon>
        <taxon>Frankiales</taxon>
        <taxon>Frankiaceae</taxon>
        <taxon>Parafrankia</taxon>
    </lineage>
</organism>
<dbReference type="Proteomes" id="UP000179769">
    <property type="component" value="Unassembled WGS sequence"/>
</dbReference>
<evidence type="ECO:0000313" key="4">
    <source>
        <dbReference type="EMBL" id="OHV40795.1"/>
    </source>
</evidence>
<name>A0A1S1R5K9_9ACTN</name>
<accession>A0A1S1R5K9</accession>
<dbReference type="EMBL" id="MAXA01000064">
    <property type="protein sequence ID" value="OHV40795.1"/>
    <property type="molecule type" value="Genomic_DNA"/>
</dbReference>
<dbReference type="PROSITE" id="PS51900">
    <property type="entry name" value="CB"/>
    <property type="match status" value="1"/>
</dbReference>
<keyword evidence="1" id="KW-0233">DNA recombination</keyword>
<gene>
    <name evidence="4" type="ORF">BBK14_32445</name>
</gene>
<sequence>MESDTPALRAAATRARELGEAHGWSPSTTRCAMDGLAVVLDGRPAGHRLRLTEVRAVLPRQASSARVAEVLTDLGLLEDDTAPPIRAWVERRTDDLPAAFAVIVRAWLLVLLDGDARSRPRSQASIYVYFGGVRPHLQRWAATRGHLREVTTADVKTALDPLRGERRSNAIVALRSLFRFAKKRGLIFADPTARLAVPRPDRHSLLPLTDTEIHTVEQTAVAPAQRLIVALAAVHAARAAAIRHLALDDLDLPNRRITLAGHTQHLGEMTRQLLLTWLEHRRTSWPHTPNRHVLINERTALGTGPISPNYLHQHLLRRGVHLDRIRADRVLHEALTVGPDPLHLALVFNLSHTTASRYAAIAQNLLDAHPADR</sequence>
<dbReference type="GO" id="GO:0006310">
    <property type="term" value="P:DNA recombination"/>
    <property type="evidence" value="ECO:0007669"/>
    <property type="project" value="UniProtKB-KW"/>
</dbReference>
<keyword evidence="5" id="KW-1185">Reference proteome</keyword>
<evidence type="ECO:0000256" key="1">
    <source>
        <dbReference type="ARBA" id="ARBA00023172"/>
    </source>
</evidence>
<protein>
    <submittedName>
        <fullName evidence="4">Integrase</fullName>
    </submittedName>
</protein>
<proteinExistence type="predicted"/>
<dbReference type="Gene3D" id="1.10.443.10">
    <property type="entry name" value="Intergrase catalytic core"/>
    <property type="match status" value="1"/>
</dbReference>
<dbReference type="InterPro" id="IPR013762">
    <property type="entry name" value="Integrase-like_cat_sf"/>
</dbReference>
<evidence type="ECO:0000256" key="2">
    <source>
        <dbReference type="PROSITE-ProRule" id="PRU01248"/>
    </source>
</evidence>
<feature type="domain" description="Core-binding (CB)" evidence="3">
    <location>
        <begin position="98"/>
        <end position="182"/>
    </location>
</feature>
<evidence type="ECO:0000313" key="5">
    <source>
        <dbReference type="Proteomes" id="UP000179769"/>
    </source>
</evidence>
<dbReference type="InterPro" id="IPR044068">
    <property type="entry name" value="CB"/>
</dbReference>
<dbReference type="OrthoDB" id="3216692at2"/>
<dbReference type="AlphaFoldDB" id="A0A1S1R5K9"/>
<dbReference type="InterPro" id="IPR011010">
    <property type="entry name" value="DNA_brk_join_enz"/>
</dbReference>